<evidence type="ECO:0000256" key="5">
    <source>
        <dbReference type="ARBA" id="ARBA00022827"/>
    </source>
</evidence>
<dbReference type="InterPro" id="IPR046373">
    <property type="entry name" value="Acyl-CoA_Oxase/DH_mid-dom_sf"/>
</dbReference>
<protein>
    <recommendedName>
        <fullName evidence="8">Cyclohexane-1-carbonyl-CoA dehydrogenase</fullName>
        <ecNumber evidence="7">1.3.8.11</ecNumber>
    </recommendedName>
</protein>
<keyword evidence="14" id="KW-1185">Reference proteome</keyword>
<comment type="similarity">
    <text evidence="2 9">Belongs to the acyl-CoA dehydrogenase family.</text>
</comment>
<dbReference type="FunFam" id="1.20.140.10:FF:000001">
    <property type="entry name" value="Acyl-CoA dehydrogenase"/>
    <property type="match status" value="1"/>
</dbReference>
<dbReference type="InterPro" id="IPR013786">
    <property type="entry name" value="AcylCoA_DH/ox_N"/>
</dbReference>
<dbReference type="EMBL" id="CP040098">
    <property type="protein sequence ID" value="QCQ23060.1"/>
    <property type="molecule type" value="Genomic_DNA"/>
</dbReference>
<dbReference type="InterPro" id="IPR036250">
    <property type="entry name" value="AcylCo_DH-like_C"/>
</dbReference>
<reference evidence="13 14" key="2">
    <citation type="submission" date="2019-05" db="EMBL/GenBank/DDBJ databases">
        <authorList>
            <person name="Suflita J.M."/>
            <person name="Marks C.R."/>
        </authorList>
    </citation>
    <scope>NUCLEOTIDE SEQUENCE [LARGE SCALE GENOMIC DNA]</scope>
    <source>
        <strain evidence="13 14">ALDC</strain>
    </source>
</reference>
<comment type="subunit">
    <text evidence="3">Homotetramer.</text>
</comment>
<accession>A0A4P8L577</accession>
<dbReference type="Gene3D" id="1.10.540.10">
    <property type="entry name" value="Acyl-CoA dehydrogenase/oxidase, N-terminal domain"/>
    <property type="match status" value="1"/>
</dbReference>
<feature type="domain" description="Acyl-CoA dehydrogenase/oxidase C-terminal" evidence="10">
    <location>
        <begin position="229"/>
        <end position="377"/>
    </location>
</feature>
<sequence>MDFELPEELRILRQEVRKFALRELAPIAQECDREERYPREVWKKACEQGLVGPWIPEAYGGPGVGFLANAIIAEEMCRIDMGLALCIGAATFGSENILLYGSEEQKQTYLPRLVNGEIIFAGAYTEPNAGTDVAGIKTRAVRDGDHFVLNGSKMFITNGTICDYMVVFCVTNPDAPRHERFSLLIVDAGTPGITRTKIKGKMGIRASDTAELAFEDVRVPVGNVVGKQGRGFYQLMDFFNTTRTMVAAQGVGLAQGALDKAVQYVQERHAFGQPLAGFQAVQTQLAEMATRIELTRHLTYKAAWQVDLGKIDPKLSAMAKYYSGEMAVWVVDKAVQLHGGYGYIDEYDVQRFYRDAKILEIYEGTKEAEKLTIAKGLFKEYARQT</sequence>
<keyword evidence="5 9" id="KW-0274">FAD</keyword>
<dbReference type="InterPro" id="IPR006091">
    <property type="entry name" value="Acyl-CoA_Oxase/DH_mid-dom"/>
</dbReference>
<organism evidence="13 14">
    <name type="scientific">Desulfoglaeba alkanexedens ALDC</name>
    <dbReference type="NCBI Taxonomy" id="980445"/>
    <lineage>
        <taxon>Bacteria</taxon>
        <taxon>Pseudomonadati</taxon>
        <taxon>Thermodesulfobacteriota</taxon>
        <taxon>Syntrophobacteria</taxon>
        <taxon>Syntrophobacterales</taxon>
        <taxon>Syntrophobacteraceae</taxon>
        <taxon>Desulfoglaeba</taxon>
    </lineage>
</organism>
<name>A0A4P8L577_9BACT</name>
<evidence type="ECO:0000259" key="12">
    <source>
        <dbReference type="Pfam" id="PF02771"/>
    </source>
</evidence>
<dbReference type="RefSeq" id="WP_137425340.1">
    <property type="nucleotide sequence ID" value="NZ_CP040098.1"/>
</dbReference>
<dbReference type="FunFam" id="1.10.540.10:FF:000002">
    <property type="entry name" value="Acyl-CoA dehydrogenase FadE19"/>
    <property type="match status" value="1"/>
</dbReference>
<keyword evidence="4 9" id="KW-0285">Flavoprotein</keyword>
<dbReference type="PROSITE" id="PS00073">
    <property type="entry name" value="ACYL_COA_DH_2"/>
    <property type="match status" value="1"/>
</dbReference>
<evidence type="ECO:0000256" key="3">
    <source>
        <dbReference type="ARBA" id="ARBA00011881"/>
    </source>
</evidence>
<dbReference type="KEGG" id="dax:FDQ92_13295"/>
<evidence type="ECO:0000256" key="8">
    <source>
        <dbReference type="ARBA" id="ARBA00067292"/>
    </source>
</evidence>
<evidence type="ECO:0000256" key="1">
    <source>
        <dbReference type="ARBA" id="ARBA00001974"/>
    </source>
</evidence>
<dbReference type="SUPFAM" id="SSF47203">
    <property type="entry name" value="Acyl-CoA dehydrogenase C-terminal domain-like"/>
    <property type="match status" value="1"/>
</dbReference>
<dbReference type="InterPro" id="IPR009075">
    <property type="entry name" value="AcylCo_DH/oxidase_C"/>
</dbReference>
<dbReference type="EC" id="1.3.8.11" evidence="7"/>
<dbReference type="InterPro" id="IPR037069">
    <property type="entry name" value="AcylCoA_DH/ox_N_sf"/>
</dbReference>
<dbReference type="PIRSF" id="PIRSF016578">
    <property type="entry name" value="HsaA"/>
    <property type="match status" value="1"/>
</dbReference>
<evidence type="ECO:0000256" key="9">
    <source>
        <dbReference type="RuleBase" id="RU362125"/>
    </source>
</evidence>
<reference evidence="13 14" key="1">
    <citation type="submission" date="2019-05" db="EMBL/GenBank/DDBJ databases">
        <title>The Complete Genome Sequence of the n-alkane-degrading Desulfoglaeba alkanexedens ALDC reveals multiple alkylsuccinate synthase gene clusters.</title>
        <authorList>
            <person name="Callaghan A.V."/>
            <person name="Davidova I.A."/>
            <person name="Duncan K.E."/>
            <person name="Morris B."/>
            <person name="McInerney M.J."/>
        </authorList>
    </citation>
    <scope>NUCLEOTIDE SEQUENCE [LARGE SCALE GENOMIC DNA]</scope>
    <source>
        <strain evidence="13 14">ALDC</strain>
    </source>
</reference>
<dbReference type="OrthoDB" id="9765339at2"/>
<dbReference type="GO" id="GO:0050660">
    <property type="term" value="F:flavin adenine dinucleotide binding"/>
    <property type="evidence" value="ECO:0007669"/>
    <property type="project" value="InterPro"/>
</dbReference>
<comment type="cofactor">
    <cofactor evidence="1 9">
        <name>FAD</name>
        <dbReference type="ChEBI" id="CHEBI:57692"/>
    </cofactor>
</comment>
<dbReference type="GO" id="GO:0003995">
    <property type="term" value="F:acyl-CoA dehydrogenase activity"/>
    <property type="evidence" value="ECO:0007669"/>
    <property type="project" value="InterPro"/>
</dbReference>
<dbReference type="Pfam" id="PF00441">
    <property type="entry name" value="Acyl-CoA_dh_1"/>
    <property type="match status" value="1"/>
</dbReference>
<evidence type="ECO:0000259" key="11">
    <source>
        <dbReference type="Pfam" id="PF02770"/>
    </source>
</evidence>
<dbReference type="Pfam" id="PF02770">
    <property type="entry name" value="Acyl-CoA_dh_M"/>
    <property type="match status" value="1"/>
</dbReference>
<dbReference type="Pfam" id="PF02771">
    <property type="entry name" value="Acyl-CoA_dh_N"/>
    <property type="match status" value="1"/>
</dbReference>
<keyword evidence="6 9" id="KW-0560">Oxidoreductase</keyword>
<evidence type="ECO:0000313" key="13">
    <source>
        <dbReference type="EMBL" id="QCQ23060.1"/>
    </source>
</evidence>
<dbReference type="AlphaFoldDB" id="A0A4P8L577"/>
<evidence type="ECO:0000259" key="10">
    <source>
        <dbReference type="Pfam" id="PF00441"/>
    </source>
</evidence>
<dbReference type="PANTHER" id="PTHR43884">
    <property type="entry name" value="ACYL-COA DEHYDROGENASE"/>
    <property type="match status" value="1"/>
</dbReference>
<dbReference type="Gene3D" id="2.40.110.10">
    <property type="entry name" value="Butyryl-CoA Dehydrogenase, subunit A, domain 2"/>
    <property type="match status" value="1"/>
</dbReference>
<dbReference type="InterPro" id="IPR009100">
    <property type="entry name" value="AcylCoA_DH/oxidase_NM_dom_sf"/>
</dbReference>
<dbReference type="Proteomes" id="UP000298602">
    <property type="component" value="Chromosome"/>
</dbReference>
<evidence type="ECO:0000256" key="4">
    <source>
        <dbReference type="ARBA" id="ARBA00022630"/>
    </source>
</evidence>
<dbReference type="Gene3D" id="1.20.140.10">
    <property type="entry name" value="Butyryl-CoA Dehydrogenase, subunit A, domain 3"/>
    <property type="match status" value="1"/>
</dbReference>
<evidence type="ECO:0000313" key="14">
    <source>
        <dbReference type="Proteomes" id="UP000298602"/>
    </source>
</evidence>
<proteinExistence type="inferred from homology"/>
<dbReference type="FunFam" id="2.40.110.10:FF:000009">
    <property type="entry name" value="Acyl-CoA dehydrogenase"/>
    <property type="match status" value="1"/>
</dbReference>
<feature type="domain" description="Acyl-CoA dehydrogenase/oxidase N-terminal" evidence="12">
    <location>
        <begin position="7"/>
        <end position="117"/>
    </location>
</feature>
<evidence type="ECO:0000256" key="6">
    <source>
        <dbReference type="ARBA" id="ARBA00023002"/>
    </source>
</evidence>
<dbReference type="PANTHER" id="PTHR43884:SF12">
    <property type="entry name" value="ISOVALERYL-COA DEHYDROGENASE, MITOCHONDRIAL-RELATED"/>
    <property type="match status" value="1"/>
</dbReference>
<feature type="domain" description="Acyl-CoA oxidase/dehydrogenase middle" evidence="11">
    <location>
        <begin position="123"/>
        <end position="217"/>
    </location>
</feature>
<dbReference type="InterPro" id="IPR006089">
    <property type="entry name" value="Acyl-CoA_DH_CS"/>
</dbReference>
<gene>
    <name evidence="13" type="ORF">FDQ92_13295</name>
</gene>
<evidence type="ECO:0000256" key="7">
    <source>
        <dbReference type="ARBA" id="ARBA00066361"/>
    </source>
</evidence>
<dbReference type="SUPFAM" id="SSF56645">
    <property type="entry name" value="Acyl-CoA dehydrogenase NM domain-like"/>
    <property type="match status" value="1"/>
</dbReference>
<evidence type="ECO:0000256" key="2">
    <source>
        <dbReference type="ARBA" id="ARBA00009347"/>
    </source>
</evidence>